<evidence type="ECO:0000313" key="16">
    <source>
        <dbReference type="Proteomes" id="UP001107558"/>
    </source>
</evidence>
<feature type="binding site" description="axial binding residue" evidence="13">
    <location>
        <position position="448"/>
    </location>
    <ligand>
        <name>heme</name>
        <dbReference type="ChEBI" id="CHEBI:30413"/>
    </ligand>
    <ligandPart>
        <name>Fe</name>
        <dbReference type="ChEBI" id="CHEBI:18248"/>
    </ligandPart>
</feature>
<evidence type="ECO:0000256" key="2">
    <source>
        <dbReference type="ARBA" id="ARBA00004174"/>
    </source>
</evidence>
<dbReference type="InterPro" id="IPR017972">
    <property type="entry name" value="Cyt_P450_CS"/>
</dbReference>
<protein>
    <recommendedName>
        <fullName evidence="17">Cytochrome P450</fullName>
    </recommendedName>
</protein>
<evidence type="ECO:0000256" key="1">
    <source>
        <dbReference type="ARBA" id="ARBA00001971"/>
    </source>
</evidence>
<keyword evidence="8" id="KW-0492">Microsome</keyword>
<dbReference type="SUPFAM" id="SSF48264">
    <property type="entry name" value="Cytochrome P450"/>
    <property type="match status" value="1"/>
</dbReference>
<keyword evidence="6 13" id="KW-0479">Metal-binding</keyword>
<sequence length="506" mass="58538">MAVLLGFFVILILITIWLYWQQSYFKRHNIPYVQTNIFLGGLSDSLLRKCGFFENVMRLYRRPEVADVPFFGFFIFQRPALVIKDPELIKRIMVKDFNSFQNRVTASYDGDPLGKYNLIFVKNPLWKRLRDKLTPFFTSGKLKKMFYIMDKVSSDLVKSVDAKMINDKVEINVRELIAAYGTDVIASVAYGLEAKTLENPNSDFRQVGRRLYTFNFIKGLGRFLQATRPELAKVIGYKRFDDEVSGFMRANINHVMTERAKTGEVRHDLIDILNELKKMDLKDNDGTPISDDVLYAQACVFFIGGFETSSSTQSFAMYELVKHQDIQERVRDEIKEMLIKHNGEITYEGVMNDTPFLQQVIIEALRLYPIVAWIDRECTDPNGYSLEPYSNFKIPYKMQLYMPAYPLHRDEKLFPNPTKFDPDRFSPENKQNMPACAFIGFGAGNRICIGERFAYVQMKTAFVKILKEYRLEPSLSTPSEIGVNSNAAVMQPDKPLLLNFVRDPLF</sequence>
<dbReference type="Proteomes" id="UP001107558">
    <property type="component" value="Chromosome 3"/>
</dbReference>
<dbReference type="Pfam" id="PF00067">
    <property type="entry name" value="p450"/>
    <property type="match status" value="1"/>
</dbReference>
<evidence type="ECO:0000256" key="14">
    <source>
        <dbReference type="RuleBase" id="RU000461"/>
    </source>
</evidence>
<evidence type="ECO:0000256" key="11">
    <source>
        <dbReference type="ARBA" id="ARBA00023033"/>
    </source>
</evidence>
<dbReference type="AlphaFoldDB" id="A0A9J6BPN3"/>
<dbReference type="InterPro" id="IPR002401">
    <property type="entry name" value="Cyt_P450_E_grp-I"/>
</dbReference>
<gene>
    <name evidence="15" type="ORF">PVAND_001902</name>
</gene>
<evidence type="ECO:0000256" key="9">
    <source>
        <dbReference type="ARBA" id="ARBA00023002"/>
    </source>
</evidence>
<keyword evidence="12" id="KW-0472">Membrane</keyword>
<comment type="similarity">
    <text evidence="4 14">Belongs to the cytochrome P450 family.</text>
</comment>
<dbReference type="GO" id="GO:0004497">
    <property type="term" value="F:monooxygenase activity"/>
    <property type="evidence" value="ECO:0007669"/>
    <property type="project" value="UniProtKB-KW"/>
</dbReference>
<evidence type="ECO:0008006" key="17">
    <source>
        <dbReference type="Google" id="ProtNLM"/>
    </source>
</evidence>
<name>A0A9J6BPN3_POLVA</name>
<dbReference type="PROSITE" id="PS00086">
    <property type="entry name" value="CYTOCHROME_P450"/>
    <property type="match status" value="1"/>
</dbReference>
<dbReference type="InterPro" id="IPR036396">
    <property type="entry name" value="Cyt_P450_sf"/>
</dbReference>
<dbReference type="PRINTS" id="PR00463">
    <property type="entry name" value="EP450I"/>
</dbReference>
<dbReference type="GO" id="GO:0016705">
    <property type="term" value="F:oxidoreductase activity, acting on paired donors, with incorporation or reduction of molecular oxygen"/>
    <property type="evidence" value="ECO:0007669"/>
    <property type="project" value="InterPro"/>
</dbReference>
<dbReference type="GO" id="GO:0005789">
    <property type="term" value="C:endoplasmic reticulum membrane"/>
    <property type="evidence" value="ECO:0007669"/>
    <property type="project" value="UniProtKB-SubCell"/>
</dbReference>
<keyword evidence="5 13" id="KW-0349">Heme</keyword>
<dbReference type="GO" id="GO:0020037">
    <property type="term" value="F:heme binding"/>
    <property type="evidence" value="ECO:0007669"/>
    <property type="project" value="InterPro"/>
</dbReference>
<comment type="caution">
    <text evidence="15">The sequence shown here is derived from an EMBL/GenBank/DDBJ whole genome shotgun (WGS) entry which is preliminary data.</text>
</comment>
<dbReference type="OrthoDB" id="2789670at2759"/>
<keyword evidence="16" id="KW-1185">Reference proteome</keyword>
<keyword evidence="9 14" id="KW-0560">Oxidoreductase</keyword>
<keyword evidence="7" id="KW-0256">Endoplasmic reticulum</keyword>
<evidence type="ECO:0000256" key="4">
    <source>
        <dbReference type="ARBA" id="ARBA00010617"/>
    </source>
</evidence>
<evidence type="ECO:0000256" key="7">
    <source>
        <dbReference type="ARBA" id="ARBA00022824"/>
    </source>
</evidence>
<accession>A0A9J6BPN3</accession>
<evidence type="ECO:0000256" key="8">
    <source>
        <dbReference type="ARBA" id="ARBA00022848"/>
    </source>
</evidence>
<evidence type="ECO:0000256" key="5">
    <source>
        <dbReference type="ARBA" id="ARBA00022617"/>
    </source>
</evidence>
<evidence type="ECO:0000313" key="15">
    <source>
        <dbReference type="EMBL" id="KAG5671722.1"/>
    </source>
</evidence>
<dbReference type="GO" id="GO:0005506">
    <property type="term" value="F:iron ion binding"/>
    <property type="evidence" value="ECO:0007669"/>
    <property type="project" value="InterPro"/>
</dbReference>
<dbReference type="FunFam" id="1.10.630.10:FF:000042">
    <property type="entry name" value="Cytochrome P450"/>
    <property type="match status" value="1"/>
</dbReference>
<evidence type="ECO:0000256" key="6">
    <source>
        <dbReference type="ARBA" id="ARBA00022723"/>
    </source>
</evidence>
<organism evidence="15 16">
    <name type="scientific">Polypedilum vanderplanki</name>
    <name type="common">Sleeping chironomid midge</name>
    <dbReference type="NCBI Taxonomy" id="319348"/>
    <lineage>
        <taxon>Eukaryota</taxon>
        <taxon>Metazoa</taxon>
        <taxon>Ecdysozoa</taxon>
        <taxon>Arthropoda</taxon>
        <taxon>Hexapoda</taxon>
        <taxon>Insecta</taxon>
        <taxon>Pterygota</taxon>
        <taxon>Neoptera</taxon>
        <taxon>Endopterygota</taxon>
        <taxon>Diptera</taxon>
        <taxon>Nematocera</taxon>
        <taxon>Chironomoidea</taxon>
        <taxon>Chironomidae</taxon>
        <taxon>Chironominae</taxon>
        <taxon>Polypedilum</taxon>
        <taxon>Polypedilum</taxon>
    </lineage>
</organism>
<keyword evidence="11 14" id="KW-0503">Monooxygenase</keyword>
<dbReference type="PRINTS" id="PR00385">
    <property type="entry name" value="P450"/>
</dbReference>
<dbReference type="PANTHER" id="PTHR24292">
    <property type="entry name" value="CYTOCHROME P450"/>
    <property type="match status" value="1"/>
</dbReference>
<proteinExistence type="inferred from homology"/>
<dbReference type="EMBL" id="JADBJN010000003">
    <property type="protein sequence ID" value="KAG5671722.1"/>
    <property type="molecule type" value="Genomic_DNA"/>
</dbReference>
<comment type="subcellular location">
    <subcellularLocation>
        <location evidence="3">Endoplasmic reticulum membrane</location>
        <topology evidence="3">Peripheral membrane protein</topology>
    </subcellularLocation>
    <subcellularLocation>
        <location evidence="2">Microsome membrane</location>
        <topology evidence="2">Peripheral membrane protein</topology>
    </subcellularLocation>
</comment>
<evidence type="ECO:0000256" key="13">
    <source>
        <dbReference type="PIRSR" id="PIRSR602401-1"/>
    </source>
</evidence>
<comment type="cofactor">
    <cofactor evidence="1 13">
        <name>heme</name>
        <dbReference type="ChEBI" id="CHEBI:30413"/>
    </cofactor>
</comment>
<dbReference type="PANTHER" id="PTHR24292:SF45">
    <property type="entry name" value="CYTOCHROME P450 6G1-RELATED"/>
    <property type="match status" value="1"/>
</dbReference>
<keyword evidence="10 13" id="KW-0408">Iron</keyword>
<dbReference type="InterPro" id="IPR050476">
    <property type="entry name" value="Insect_CytP450_Detox"/>
</dbReference>
<dbReference type="InterPro" id="IPR001128">
    <property type="entry name" value="Cyt_P450"/>
</dbReference>
<dbReference type="Gene3D" id="1.10.630.10">
    <property type="entry name" value="Cytochrome P450"/>
    <property type="match status" value="1"/>
</dbReference>
<evidence type="ECO:0000256" key="12">
    <source>
        <dbReference type="ARBA" id="ARBA00023136"/>
    </source>
</evidence>
<reference evidence="15" key="1">
    <citation type="submission" date="2021-03" db="EMBL/GenBank/DDBJ databases">
        <title>Chromosome level genome of the anhydrobiotic midge Polypedilum vanderplanki.</title>
        <authorList>
            <person name="Yoshida Y."/>
            <person name="Kikawada T."/>
            <person name="Gusev O."/>
        </authorList>
    </citation>
    <scope>NUCLEOTIDE SEQUENCE</scope>
    <source>
        <strain evidence="15">NIAS01</strain>
        <tissue evidence="15">Whole body or cell culture</tissue>
    </source>
</reference>
<evidence type="ECO:0000256" key="10">
    <source>
        <dbReference type="ARBA" id="ARBA00023004"/>
    </source>
</evidence>
<dbReference type="CDD" id="cd11056">
    <property type="entry name" value="CYP6-like"/>
    <property type="match status" value="1"/>
</dbReference>
<evidence type="ECO:0000256" key="3">
    <source>
        <dbReference type="ARBA" id="ARBA00004406"/>
    </source>
</evidence>